<evidence type="ECO:0000256" key="1">
    <source>
        <dbReference type="SAM" id="MobiDB-lite"/>
    </source>
</evidence>
<dbReference type="PATRIC" id="fig|1263870.3.peg.2336"/>
<protein>
    <submittedName>
        <fullName evidence="2">Uncharacterized protein</fullName>
    </submittedName>
</protein>
<dbReference type="EMBL" id="ANOH01000152">
    <property type="protein sequence ID" value="EMI56396.1"/>
    <property type="molecule type" value="Genomic_DNA"/>
</dbReference>
<sequence length="515" mass="56345">MMNGRPSRRMPQHALTEIWLTEILKSTLKKQTQRYRKTSNRERTLRLEQLESRALLSADFAALADVSPSASAERFDGLRVSADRPMDVSAPERMPNAAADHDAMLQVADKIAGAVGERARERDNNGGLLTPWIVRPEQVTGPAIERPLMAVSKEVAIDAWEVTRHEHLNNGNVDKEDFARDFYDRLVHERTQIFQREKPERDQDVERDIKIELIPIRTEQPPAIWVVVVNDPQRDAGQRDPGVRDVVRADVLNSGRGGEYGDDLDVTMDESDLDGVISTIANDEGRTSGTVSVVDFPSDYSPAFKVGLSVLDDAQDTKDQLDFALEGEGGLIEIDSSEHANRSSEKSADDEDDAWKIESETIDRISANARAEHSAVPSDGSTDRASENAADRLALDASGDGGLIAIGHVVLPRALQLPLGEAVEVQLDPSMGHFRSFQLAAVPGHDVRAVHRDRALTMGVEMRTVGEDGDTAVGPVSLAPVAYAGMLFVSGVVLTVELRGRKSATTEDSEEPQLS</sequence>
<feature type="region of interest" description="Disordered" evidence="1">
    <location>
        <begin position="332"/>
        <end position="354"/>
    </location>
</feature>
<accession>M5UEX4</accession>
<reference evidence="2 3" key="1">
    <citation type="journal article" date="2013" name="Mar. Genomics">
        <title>Expression of sulfatases in Rhodopirellula baltica and the diversity of sulfatases in the genus Rhodopirellula.</title>
        <authorList>
            <person name="Wegner C.E."/>
            <person name="Richter-Heitmann T."/>
            <person name="Klindworth A."/>
            <person name="Klockow C."/>
            <person name="Richter M."/>
            <person name="Achstetter T."/>
            <person name="Glockner F.O."/>
            <person name="Harder J."/>
        </authorList>
    </citation>
    <scope>NUCLEOTIDE SEQUENCE [LARGE SCALE GENOMIC DNA]</scope>
    <source>
        <strain evidence="2 3">SM41</strain>
    </source>
</reference>
<dbReference type="Proteomes" id="UP000011885">
    <property type="component" value="Unassembled WGS sequence"/>
</dbReference>
<comment type="caution">
    <text evidence="2">The sequence shown here is derived from an EMBL/GenBank/DDBJ whole genome shotgun (WGS) entry which is preliminary data.</text>
</comment>
<evidence type="ECO:0000313" key="2">
    <source>
        <dbReference type="EMBL" id="EMI56396.1"/>
    </source>
</evidence>
<feature type="region of interest" description="Disordered" evidence="1">
    <location>
        <begin position="366"/>
        <end position="387"/>
    </location>
</feature>
<organism evidence="2 3">
    <name type="scientific">Rhodopirellula sallentina SM41</name>
    <dbReference type="NCBI Taxonomy" id="1263870"/>
    <lineage>
        <taxon>Bacteria</taxon>
        <taxon>Pseudomonadati</taxon>
        <taxon>Planctomycetota</taxon>
        <taxon>Planctomycetia</taxon>
        <taxon>Pirellulales</taxon>
        <taxon>Pirellulaceae</taxon>
        <taxon>Rhodopirellula</taxon>
    </lineage>
</organism>
<dbReference type="AlphaFoldDB" id="M5UEX4"/>
<name>M5UEX4_9BACT</name>
<keyword evidence="3" id="KW-1185">Reference proteome</keyword>
<feature type="compositionally biased region" description="Basic and acidic residues" evidence="1">
    <location>
        <begin position="336"/>
        <end position="347"/>
    </location>
</feature>
<evidence type="ECO:0000313" key="3">
    <source>
        <dbReference type="Proteomes" id="UP000011885"/>
    </source>
</evidence>
<gene>
    <name evidence="2" type="ORF">RSSM_02191</name>
</gene>
<proteinExistence type="predicted"/>